<dbReference type="AlphaFoldDB" id="A0A1X7A9S2"/>
<evidence type="ECO:0000256" key="5">
    <source>
        <dbReference type="ARBA" id="ARBA00022989"/>
    </source>
</evidence>
<dbReference type="NCBIfam" id="TIGR00786">
    <property type="entry name" value="dctM"/>
    <property type="match status" value="1"/>
</dbReference>
<dbReference type="InterPro" id="IPR010656">
    <property type="entry name" value="DctM"/>
</dbReference>
<dbReference type="Proteomes" id="UP000193061">
    <property type="component" value="Unassembled WGS sequence"/>
</dbReference>
<dbReference type="PANTHER" id="PTHR33362:SF5">
    <property type="entry name" value="C4-DICARBOXYLATE TRAP TRANSPORTER LARGE PERMEASE PROTEIN DCTM"/>
    <property type="match status" value="1"/>
</dbReference>
<keyword evidence="3 7" id="KW-0997">Cell inner membrane</keyword>
<sequence>MDPLTFAILAAGCLFLFLALGIPVGVAMGLVGIGGMLVDLGPNFAFGQLQTLPFAVVNDYSLAVLPMFVLMGVLAEASGVTAEVFRVADLWLRRMKGGLYQAVIVGSAIFAAISGSTAVNAVVFTRIAFPEMIKYGYSRSLSLGAIAGAGSFAAMIPPSITMVIYAVMTEQSVGQLLMAGIIPGLVTAVVYLSGVRVLVSIRPSLAPPITEAVPMREKVRALRGIWPIPVLLLLVLGGIYTGTFPPSAAGAVGAFGAFLYAFARKQGFKGWLVPALQDAAFISCILFIVLIGGLLLSRMLVVVGVIDDIVLLVTSIADTPIKFLLLVSIIYIVLGCFLDTTSMMVVTLPFFFPVTQELGIDPIWFGIVVTKLIEISVVTPPVGLNLFAVMGGVKGQATFADIYKGVIPFIFFDLIVLALLIVLPGLATWLPQAMIQ</sequence>
<evidence type="ECO:0000259" key="8">
    <source>
        <dbReference type="Pfam" id="PF06808"/>
    </source>
</evidence>
<dbReference type="RefSeq" id="WP_085807814.1">
    <property type="nucleotide sequence ID" value="NZ_FWFX01000025.1"/>
</dbReference>
<comment type="similarity">
    <text evidence="7">Belongs to the TRAP transporter large permease family.</text>
</comment>
<keyword evidence="7" id="KW-0813">Transport</keyword>
<dbReference type="OrthoDB" id="9790209at2"/>
<feature type="transmembrane region" description="Helical" evidence="7">
    <location>
        <begin position="409"/>
        <end position="430"/>
    </location>
</feature>
<feature type="transmembrane region" description="Helical" evidence="7">
    <location>
        <begin position="173"/>
        <end position="199"/>
    </location>
</feature>
<gene>
    <name evidence="9" type="primary">siaT_15</name>
    <name evidence="9" type="ORF">ROA7450_04177</name>
</gene>
<dbReference type="Pfam" id="PF06808">
    <property type="entry name" value="DctM"/>
    <property type="match status" value="1"/>
</dbReference>
<comment type="caution">
    <text evidence="7">Lacks conserved residue(s) required for the propagation of feature annotation.</text>
</comment>
<name>A0A1X7A9S2_9RHOB</name>
<evidence type="ECO:0000256" key="4">
    <source>
        <dbReference type="ARBA" id="ARBA00022692"/>
    </source>
</evidence>
<feature type="transmembrane region" description="Helical" evidence="7">
    <location>
        <begin position="60"/>
        <end position="82"/>
    </location>
</feature>
<comment type="function">
    <text evidence="7">Part of the tripartite ATP-independent periplasmic (TRAP) transport system.</text>
</comment>
<evidence type="ECO:0000256" key="2">
    <source>
        <dbReference type="ARBA" id="ARBA00022475"/>
    </source>
</evidence>
<evidence type="ECO:0000256" key="1">
    <source>
        <dbReference type="ARBA" id="ARBA00004429"/>
    </source>
</evidence>
<feature type="transmembrane region" description="Helical" evidence="7">
    <location>
        <begin position="141"/>
        <end position="167"/>
    </location>
</feature>
<proteinExistence type="inferred from homology"/>
<keyword evidence="2" id="KW-1003">Cell membrane</keyword>
<comment type="subcellular location">
    <subcellularLocation>
        <location evidence="1 7">Cell inner membrane</location>
        <topology evidence="1 7">Multi-pass membrane protein</topology>
    </subcellularLocation>
</comment>
<evidence type="ECO:0000313" key="9">
    <source>
        <dbReference type="EMBL" id="SLN73793.1"/>
    </source>
</evidence>
<feature type="transmembrane region" description="Helical" evidence="7">
    <location>
        <begin position="6"/>
        <end position="39"/>
    </location>
</feature>
<feature type="transmembrane region" description="Helical" evidence="7">
    <location>
        <begin position="246"/>
        <end position="263"/>
    </location>
</feature>
<dbReference type="GO" id="GO:0022857">
    <property type="term" value="F:transmembrane transporter activity"/>
    <property type="evidence" value="ECO:0007669"/>
    <property type="project" value="UniProtKB-UniRule"/>
</dbReference>
<feature type="transmembrane region" description="Helical" evidence="7">
    <location>
        <begin position="102"/>
        <end position="129"/>
    </location>
</feature>
<evidence type="ECO:0000256" key="6">
    <source>
        <dbReference type="ARBA" id="ARBA00023136"/>
    </source>
</evidence>
<keyword evidence="4 7" id="KW-0812">Transmembrane</keyword>
<dbReference type="PANTHER" id="PTHR33362">
    <property type="entry name" value="SIALIC ACID TRAP TRANSPORTER PERMEASE PROTEIN SIAT-RELATED"/>
    <property type="match status" value="1"/>
</dbReference>
<organism evidence="9 10">
    <name type="scientific">Roseovarius albus</name>
    <dbReference type="NCBI Taxonomy" id="1247867"/>
    <lineage>
        <taxon>Bacteria</taxon>
        <taxon>Pseudomonadati</taxon>
        <taxon>Pseudomonadota</taxon>
        <taxon>Alphaproteobacteria</taxon>
        <taxon>Rhodobacterales</taxon>
        <taxon>Roseobacteraceae</taxon>
        <taxon>Roseovarius</taxon>
    </lineage>
</organism>
<feature type="transmembrane region" description="Helical" evidence="7">
    <location>
        <begin position="220"/>
        <end position="240"/>
    </location>
</feature>
<comment type="subunit">
    <text evidence="7">The complex comprises the extracytoplasmic solute receptor protein and the two transmembrane proteins.</text>
</comment>
<dbReference type="PIRSF" id="PIRSF006066">
    <property type="entry name" value="HI0050"/>
    <property type="match status" value="1"/>
</dbReference>
<keyword evidence="5 7" id="KW-1133">Transmembrane helix</keyword>
<protein>
    <recommendedName>
        <fullName evidence="7">TRAP transporter large permease protein</fullName>
    </recommendedName>
</protein>
<accession>A0A1X7A9S2</accession>
<dbReference type="InterPro" id="IPR004681">
    <property type="entry name" value="TRAP_DctM"/>
</dbReference>
<reference evidence="9 10" key="1">
    <citation type="submission" date="2017-03" db="EMBL/GenBank/DDBJ databases">
        <authorList>
            <person name="Afonso C.L."/>
            <person name="Miller P.J."/>
            <person name="Scott M.A."/>
            <person name="Spackman E."/>
            <person name="Goraichik I."/>
            <person name="Dimitrov K.M."/>
            <person name="Suarez D.L."/>
            <person name="Swayne D.E."/>
        </authorList>
    </citation>
    <scope>NUCLEOTIDE SEQUENCE [LARGE SCALE GENOMIC DNA]</scope>
    <source>
        <strain evidence="9 10">CECT 7450</strain>
    </source>
</reference>
<keyword evidence="10" id="KW-1185">Reference proteome</keyword>
<feature type="domain" description="TRAP C4-dicarboxylate transport system permease DctM subunit" evidence="8">
    <location>
        <begin position="12"/>
        <end position="426"/>
    </location>
</feature>
<evidence type="ECO:0000256" key="3">
    <source>
        <dbReference type="ARBA" id="ARBA00022519"/>
    </source>
</evidence>
<evidence type="ECO:0000313" key="10">
    <source>
        <dbReference type="Proteomes" id="UP000193061"/>
    </source>
</evidence>
<feature type="transmembrane region" description="Helical" evidence="7">
    <location>
        <begin position="324"/>
        <end position="351"/>
    </location>
</feature>
<keyword evidence="6 7" id="KW-0472">Membrane</keyword>
<dbReference type="GO" id="GO:0005886">
    <property type="term" value="C:plasma membrane"/>
    <property type="evidence" value="ECO:0007669"/>
    <property type="project" value="UniProtKB-SubCell"/>
</dbReference>
<evidence type="ECO:0000256" key="7">
    <source>
        <dbReference type="RuleBase" id="RU369079"/>
    </source>
</evidence>
<dbReference type="EMBL" id="FWFX01000025">
    <property type="protein sequence ID" value="SLN73793.1"/>
    <property type="molecule type" value="Genomic_DNA"/>
</dbReference>